<dbReference type="InterPro" id="IPR050743">
    <property type="entry name" value="2-oxoacid_DH_E2_comp"/>
</dbReference>
<evidence type="ECO:0000256" key="3">
    <source>
        <dbReference type="ARBA" id="ARBA00023315"/>
    </source>
</evidence>
<name>A0ABP5T6U9_9ACTN</name>
<dbReference type="InterPro" id="IPR001078">
    <property type="entry name" value="2-oxoacid_DH_actylTfrase"/>
</dbReference>
<feature type="domain" description="2-oxoacid dehydrogenase acyltransferase catalytic" evidence="4">
    <location>
        <begin position="153"/>
        <end position="249"/>
    </location>
</feature>
<accession>A0ABP5T6U9</accession>
<gene>
    <name evidence="5" type="ORF">GCM10010170_031490</name>
</gene>
<sequence>MSVAPLAPQRRHTLFFLEQARAIAPVFLDTEVDMARVVVHRAAGRAAGRPVSPVTYLLYCAARVLAAHPEANAAIGGGRRPKVARYERVAGKVTFDKTLDGHRVVLTTVLPDLDAAPLEDIQRRLEHFRDGDPATMPELAKVRALHRMPIGLGRLAARMANRSLRRRAELMGTFAVTSLGHRPVDSFHSVGGTTVTLGMGRILDRPVARGGAVVIAPVMRLSLAFDHRVIDGAEAADVLAGIKDSLETFAPAEAAAPVEAGVAG</sequence>
<dbReference type="PANTHER" id="PTHR43178:SF5">
    <property type="entry name" value="LIPOAMIDE ACYLTRANSFERASE COMPONENT OF BRANCHED-CHAIN ALPHA-KETO ACID DEHYDROGENASE COMPLEX, MITOCHONDRIAL"/>
    <property type="match status" value="1"/>
</dbReference>
<evidence type="ECO:0000313" key="6">
    <source>
        <dbReference type="Proteomes" id="UP001501444"/>
    </source>
</evidence>
<protein>
    <recommendedName>
        <fullName evidence="4">2-oxoacid dehydrogenase acyltransferase catalytic domain-containing protein</fullName>
    </recommendedName>
</protein>
<proteinExistence type="predicted"/>
<dbReference type="Gene3D" id="3.30.559.10">
    <property type="entry name" value="Chloramphenicol acetyltransferase-like domain"/>
    <property type="match status" value="1"/>
</dbReference>
<evidence type="ECO:0000313" key="5">
    <source>
        <dbReference type="EMBL" id="GAA2345404.1"/>
    </source>
</evidence>
<dbReference type="InterPro" id="IPR023213">
    <property type="entry name" value="CAT-like_dom_sf"/>
</dbReference>
<dbReference type="SUPFAM" id="SSF52777">
    <property type="entry name" value="CoA-dependent acyltransferases"/>
    <property type="match status" value="1"/>
</dbReference>
<dbReference type="Proteomes" id="UP001501444">
    <property type="component" value="Unassembled WGS sequence"/>
</dbReference>
<dbReference type="RefSeq" id="WP_344613118.1">
    <property type="nucleotide sequence ID" value="NZ_BAAARV010000025.1"/>
</dbReference>
<evidence type="ECO:0000256" key="1">
    <source>
        <dbReference type="ARBA" id="ARBA00001938"/>
    </source>
</evidence>
<evidence type="ECO:0000256" key="2">
    <source>
        <dbReference type="ARBA" id="ARBA00022679"/>
    </source>
</evidence>
<dbReference type="Pfam" id="PF00198">
    <property type="entry name" value="2-oxoacid_dh"/>
    <property type="match status" value="1"/>
</dbReference>
<dbReference type="PANTHER" id="PTHR43178">
    <property type="entry name" value="DIHYDROLIPOAMIDE ACETYLTRANSFERASE COMPONENT OF PYRUVATE DEHYDROGENASE COMPLEX"/>
    <property type="match status" value="1"/>
</dbReference>
<keyword evidence="2" id="KW-0808">Transferase</keyword>
<dbReference type="EMBL" id="BAAARV010000025">
    <property type="protein sequence ID" value="GAA2345404.1"/>
    <property type="molecule type" value="Genomic_DNA"/>
</dbReference>
<evidence type="ECO:0000259" key="4">
    <source>
        <dbReference type="Pfam" id="PF00198"/>
    </source>
</evidence>
<organism evidence="5 6">
    <name type="scientific">Dactylosporangium salmoneum</name>
    <dbReference type="NCBI Taxonomy" id="53361"/>
    <lineage>
        <taxon>Bacteria</taxon>
        <taxon>Bacillati</taxon>
        <taxon>Actinomycetota</taxon>
        <taxon>Actinomycetes</taxon>
        <taxon>Micromonosporales</taxon>
        <taxon>Micromonosporaceae</taxon>
        <taxon>Dactylosporangium</taxon>
    </lineage>
</organism>
<keyword evidence="3" id="KW-0012">Acyltransferase</keyword>
<comment type="caution">
    <text evidence="5">The sequence shown here is derived from an EMBL/GenBank/DDBJ whole genome shotgun (WGS) entry which is preliminary data.</text>
</comment>
<comment type="cofactor">
    <cofactor evidence="1">
        <name>(R)-lipoate</name>
        <dbReference type="ChEBI" id="CHEBI:83088"/>
    </cofactor>
</comment>
<keyword evidence="6" id="KW-1185">Reference proteome</keyword>
<reference evidence="6" key="1">
    <citation type="journal article" date="2019" name="Int. J. Syst. Evol. Microbiol.">
        <title>The Global Catalogue of Microorganisms (GCM) 10K type strain sequencing project: providing services to taxonomists for standard genome sequencing and annotation.</title>
        <authorList>
            <consortium name="The Broad Institute Genomics Platform"/>
            <consortium name="The Broad Institute Genome Sequencing Center for Infectious Disease"/>
            <person name="Wu L."/>
            <person name="Ma J."/>
        </authorList>
    </citation>
    <scope>NUCLEOTIDE SEQUENCE [LARGE SCALE GENOMIC DNA]</scope>
    <source>
        <strain evidence="6">JCM 3272</strain>
    </source>
</reference>